<evidence type="ECO:0000313" key="3">
    <source>
        <dbReference type="EMBL" id="QEW27633.1"/>
    </source>
</evidence>
<dbReference type="EMBL" id="CP031598">
    <property type="protein sequence ID" value="QEW27633.1"/>
    <property type="molecule type" value="Genomic_DNA"/>
</dbReference>
<evidence type="ECO:0000313" key="4">
    <source>
        <dbReference type="Proteomes" id="UP000051401"/>
    </source>
</evidence>
<name>A0A0T5P884_9RHOB</name>
<dbReference type="InterPro" id="IPR009506">
    <property type="entry name" value="YjiS-like"/>
</dbReference>
<dbReference type="Pfam" id="PF06568">
    <property type="entry name" value="YjiS-like"/>
    <property type="match status" value="1"/>
</dbReference>
<gene>
    <name evidence="3" type="ORF">RIdsm_03449</name>
    <name evidence="2" type="ORF">XM52_14340</name>
</gene>
<dbReference type="EMBL" id="LAXI01000008">
    <property type="protein sequence ID" value="KRS17244.1"/>
    <property type="molecule type" value="Genomic_DNA"/>
</dbReference>
<evidence type="ECO:0000313" key="5">
    <source>
        <dbReference type="Proteomes" id="UP000325785"/>
    </source>
</evidence>
<dbReference type="RefSeq" id="WP_057816831.1">
    <property type="nucleotide sequence ID" value="NZ_CP031598.1"/>
</dbReference>
<dbReference type="STRING" id="540747.SAMN04488031_108147"/>
<dbReference type="Proteomes" id="UP000325785">
    <property type="component" value="Chromosome"/>
</dbReference>
<dbReference type="Proteomes" id="UP000051401">
    <property type="component" value="Unassembled WGS sequence"/>
</dbReference>
<proteinExistence type="predicted"/>
<sequence length="69" mass="8114">MAFLSVTRSRACPHTRRRASLLDLLALGRQRRKLARLDDAALRDMGLTRKEARDEAKRPVWDVPHHWIR</sequence>
<accession>A0A0T5P884</accession>
<dbReference type="KEGG" id="rid:RIdsm_03449"/>
<dbReference type="AlphaFoldDB" id="A0A0T5P884"/>
<feature type="domain" description="YjiS-like" evidence="1">
    <location>
        <begin position="29"/>
        <end position="53"/>
    </location>
</feature>
<organism evidence="2 4">
    <name type="scientific">Roseovarius indicus</name>
    <dbReference type="NCBI Taxonomy" id="540747"/>
    <lineage>
        <taxon>Bacteria</taxon>
        <taxon>Pseudomonadati</taxon>
        <taxon>Pseudomonadota</taxon>
        <taxon>Alphaproteobacteria</taxon>
        <taxon>Rhodobacterales</taxon>
        <taxon>Roseobacteraceae</taxon>
        <taxon>Roseovarius</taxon>
    </lineage>
</organism>
<evidence type="ECO:0000313" key="2">
    <source>
        <dbReference type="EMBL" id="KRS17244.1"/>
    </source>
</evidence>
<protein>
    <recommendedName>
        <fullName evidence="1">YjiS-like domain-containing protein</fullName>
    </recommendedName>
</protein>
<dbReference type="OrthoDB" id="8096613at2"/>
<evidence type="ECO:0000259" key="1">
    <source>
        <dbReference type="Pfam" id="PF06568"/>
    </source>
</evidence>
<dbReference type="PATRIC" id="fig|540747.5.peg.5938"/>
<reference evidence="2 4" key="1">
    <citation type="submission" date="2015-04" db="EMBL/GenBank/DDBJ databases">
        <title>The draft genome sequence of Roseovarius indicus B108T.</title>
        <authorList>
            <person name="Li G."/>
            <person name="Lai Q."/>
            <person name="Shao Z."/>
            <person name="Yan P."/>
        </authorList>
    </citation>
    <scope>NUCLEOTIDE SEQUENCE [LARGE SCALE GENOMIC DNA]</scope>
    <source>
        <strain evidence="2 4">B108</strain>
    </source>
</reference>
<keyword evidence="4" id="KW-1185">Reference proteome</keyword>
<reference evidence="3 5" key="2">
    <citation type="submission" date="2018-08" db="EMBL/GenBank/DDBJ databases">
        <title>Genetic Globetrotter - A new plasmid hitch-hiking vast phylogenetic and geographic distances.</title>
        <authorList>
            <person name="Vollmers J."/>
            <person name="Petersen J."/>
        </authorList>
    </citation>
    <scope>NUCLEOTIDE SEQUENCE [LARGE SCALE GENOMIC DNA]</scope>
    <source>
        <strain evidence="3 5">DSM 26383</strain>
    </source>
</reference>